<evidence type="ECO:0000313" key="1">
    <source>
        <dbReference type="EMBL" id="MVN16068.1"/>
    </source>
</evidence>
<proteinExistence type="predicted"/>
<dbReference type="RefSeq" id="WP_087190966.1">
    <property type="nucleotide sequence ID" value="NZ_BAABZN010000001.1"/>
</dbReference>
<dbReference type="AlphaFoldDB" id="A0A6N8IJR3"/>
<keyword evidence="1" id="KW-0378">Hydrolase</keyword>
<dbReference type="Proteomes" id="UP000468327">
    <property type="component" value="Unassembled WGS sequence"/>
</dbReference>
<dbReference type="InterPro" id="IPR001279">
    <property type="entry name" value="Metallo-B-lactamas"/>
</dbReference>
<dbReference type="PANTHER" id="PTHR47619">
    <property type="entry name" value="METALLO-HYDROLASE YYCJ-RELATED"/>
    <property type="match status" value="1"/>
</dbReference>
<organism evidence="1 2">
    <name type="scientific">Gordonibacter urolithinfaciens</name>
    <dbReference type="NCBI Taxonomy" id="1335613"/>
    <lineage>
        <taxon>Bacteria</taxon>
        <taxon>Bacillati</taxon>
        <taxon>Actinomycetota</taxon>
        <taxon>Coriobacteriia</taxon>
        <taxon>Eggerthellales</taxon>
        <taxon>Eggerthellaceae</taxon>
        <taxon>Gordonibacter</taxon>
    </lineage>
</organism>
<sequence length="280" mass="29195">MTQTRLGTPVPGGARTLRLHVLASGSRGNAAVVEDAATGAGVLVDCGICKRDFFARCDEAGFDPARLAAILVTHDHTDHTKGLGVVLRGLAKKGVEPAVYADDAVRAASSEVRALEDAHDVRSLRAGDALSLAGLAVHVFRTSHDAASSCGFRFESAGGDVAGFVTDTGIVTGEAHEGLMHARLLALESNHDVQMLADGPYPYPVKRRVGSDVGHLSNDQAAAELEALLCDELEQVVAMHISQNNNTYRLPAESLAAVVRRAGHPAAVQAALQSVLVSVG</sequence>
<dbReference type="PANTHER" id="PTHR47619:SF1">
    <property type="entry name" value="EXODEOXYRIBONUCLEASE WALJ"/>
    <property type="match status" value="1"/>
</dbReference>
<gene>
    <name evidence="1" type="ORF">GO738_12090</name>
</gene>
<dbReference type="Pfam" id="PF12706">
    <property type="entry name" value="Lactamase_B_2"/>
    <property type="match status" value="1"/>
</dbReference>
<dbReference type="InterPro" id="IPR052533">
    <property type="entry name" value="WalJ/YycJ-like"/>
</dbReference>
<dbReference type="EMBL" id="WPOC01000023">
    <property type="protein sequence ID" value="MVN16068.1"/>
    <property type="molecule type" value="Genomic_DNA"/>
</dbReference>
<accession>A0A6N8IJR3</accession>
<evidence type="ECO:0000313" key="2">
    <source>
        <dbReference type="Proteomes" id="UP000468327"/>
    </source>
</evidence>
<comment type="caution">
    <text evidence="1">The sequence shown here is derived from an EMBL/GenBank/DDBJ whole genome shotgun (WGS) entry which is preliminary data.</text>
</comment>
<dbReference type="Gene3D" id="3.60.15.10">
    <property type="entry name" value="Ribonuclease Z/Hydroxyacylglutathione hydrolase-like"/>
    <property type="match status" value="1"/>
</dbReference>
<dbReference type="InterPro" id="IPR036866">
    <property type="entry name" value="RibonucZ/Hydroxyglut_hydro"/>
</dbReference>
<dbReference type="GeneID" id="97353831"/>
<reference evidence="1 2" key="1">
    <citation type="submission" date="2019-11" db="EMBL/GenBank/DDBJ databases">
        <title>Whole genome shotgun sequencing (WGS) data from Adlercreutzia equolifaciens ResAG-91, Eggerthella lenta MRI-F36, MRI-F37, MRI-F40, ResAG-49, ResAG-88, ResAG-121, ResAG-145, and Gordonibacter sp. ResAG-5, ResAG-26, ResAG-43, ResAG-50, ResAG-59.</title>
        <authorList>
            <person name="Stoll D.A."/>
            <person name="Danylec N."/>
            <person name="Franz C.M.A.P."/>
            <person name="Huch M."/>
        </authorList>
    </citation>
    <scope>NUCLEOTIDE SEQUENCE [LARGE SCALE GENOMIC DNA]</scope>
    <source>
        <strain evidence="1 2">ResAG-59</strain>
    </source>
</reference>
<dbReference type="SUPFAM" id="SSF56281">
    <property type="entry name" value="Metallo-hydrolase/oxidoreductase"/>
    <property type="match status" value="1"/>
</dbReference>
<name>A0A6N8IJR3_9ACTN</name>
<dbReference type="SMART" id="SM00849">
    <property type="entry name" value="Lactamase_B"/>
    <property type="match status" value="1"/>
</dbReference>
<dbReference type="GO" id="GO:0016787">
    <property type="term" value="F:hydrolase activity"/>
    <property type="evidence" value="ECO:0007669"/>
    <property type="project" value="UniProtKB-KW"/>
</dbReference>
<protein>
    <submittedName>
        <fullName evidence="1">MBL fold metallo-hydrolase</fullName>
    </submittedName>
</protein>
<keyword evidence="2" id="KW-1185">Reference proteome</keyword>